<sequence length="536" mass="59404">MSIAILPKLSARWITSSSSVERLSYYCYSKQSLLELALTFHPFLLRLKALSPTESFEEAMPPRSSPHAADDTKKFLESAEDIPNIILSLTQQMRKMHPHSHISSAYDKFVSDPQSDSKIEDPNSLLASLGSRDLCPVVHFINATLPKDLAMTLGIPSSPPNPLSLFHAIQAFFLPALEENKPIQDQITNWQKLFSLKCRLNIQDNKLEGLFLQLTCSEPSSLNAAAFDQLVSSTIIASSNTSPSEAFVAQSANPVQKFPSSSSGGEVHCPPYHLLDRFSAQCFYCGEQKPPKTPEFHPPTPLASKTSRIIGGRVSQVSFLKDSSPGDVLANSGVSTHLTGALEFVTAIQPISPFNIFLADYKTMIEISQIKNLKIPITNGWLAISNVPFLDKISGTVLSLGQLVRAGVLPVFEGFSLFLYLRDVSIPTVFNNNVWWIQTRSLNTRPSIMQINVAQNLPKLLTPFQWHRPLGHACDKTVKQFLKENVPGYNVKSWTPFYCDICARAKSTHCQAKNRVEIPKDKLLDLLVSDVLGLIK</sequence>
<dbReference type="EMBL" id="AVOT02018347">
    <property type="protein sequence ID" value="MBW0505177.1"/>
    <property type="molecule type" value="Genomic_DNA"/>
</dbReference>
<organism evidence="1 2">
    <name type="scientific">Austropuccinia psidii MF-1</name>
    <dbReference type="NCBI Taxonomy" id="1389203"/>
    <lineage>
        <taxon>Eukaryota</taxon>
        <taxon>Fungi</taxon>
        <taxon>Dikarya</taxon>
        <taxon>Basidiomycota</taxon>
        <taxon>Pucciniomycotina</taxon>
        <taxon>Pucciniomycetes</taxon>
        <taxon>Pucciniales</taxon>
        <taxon>Sphaerophragmiaceae</taxon>
        <taxon>Austropuccinia</taxon>
    </lineage>
</organism>
<proteinExistence type="predicted"/>
<protein>
    <recommendedName>
        <fullName evidence="3">GAG-pre-integrase domain-containing protein</fullName>
    </recommendedName>
</protein>
<gene>
    <name evidence="1" type="ORF">O181_044892</name>
</gene>
<keyword evidence="2" id="KW-1185">Reference proteome</keyword>
<comment type="caution">
    <text evidence="1">The sequence shown here is derived from an EMBL/GenBank/DDBJ whole genome shotgun (WGS) entry which is preliminary data.</text>
</comment>
<accession>A0A9Q3DNB0</accession>
<dbReference type="Proteomes" id="UP000765509">
    <property type="component" value="Unassembled WGS sequence"/>
</dbReference>
<evidence type="ECO:0000313" key="2">
    <source>
        <dbReference type="Proteomes" id="UP000765509"/>
    </source>
</evidence>
<name>A0A9Q3DNB0_9BASI</name>
<reference evidence="1" key="1">
    <citation type="submission" date="2021-03" db="EMBL/GenBank/DDBJ databases">
        <title>Draft genome sequence of rust myrtle Austropuccinia psidii MF-1, a brazilian biotype.</title>
        <authorList>
            <person name="Quecine M.C."/>
            <person name="Pachon D.M.R."/>
            <person name="Bonatelli M.L."/>
            <person name="Correr F.H."/>
            <person name="Franceschini L.M."/>
            <person name="Leite T.F."/>
            <person name="Margarido G.R.A."/>
            <person name="Almeida C.A."/>
            <person name="Ferrarezi J.A."/>
            <person name="Labate C.A."/>
        </authorList>
    </citation>
    <scope>NUCLEOTIDE SEQUENCE</scope>
    <source>
        <strain evidence="1">MF-1</strain>
    </source>
</reference>
<evidence type="ECO:0000313" key="1">
    <source>
        <dbReference type="EMBL" id="MBW0505177.1"/>
    </source>
</evidence>
<dbReference type="AlphaFoldDB" id="A0A9Q3DNB0"/>
<evidence type="ECO:0008006" key="3">
    <source>
        <dbReference type="Google" id="ProtNLM"/>
    </source>
</evidence>